<evidence type="ECO:0000256" key="2">
    <source>
        <dbReference type="ARBA" id="ARBA00023125"/>
    </source>
</evidence>
<dbReference type="EMBL" id="LUUK01000023">
    <property type="protein sequence ID" value="OAI27034.1"/>
    <property type="molecule type" value="Genomic_DNA"/>
</dbReference>
<reference evidence="6" key="1">
    <citation type="submission" date="2016-03" db="EMBL/GenBank/DDBJ databases">
        <authorList>
            <person name="Heylen K."/>
            <person name="De Vos P."/>
            <person name="Vekeman B."/>
        </authorList>
    </citation>
    <scope>NUCLEOTIDE SEQUENCE [LARGE SCALE GENOMIC DNA]</scope>
    <source>
        <strain evidence="6">R-45383</strain>
    </source>
</reference>
<dbReference type="Pfam" id="PF14525">
    <property type="entry name" value="AraC_binding_2"/>
    <property type="match status" value="1"/>
</dbReference>
<dbReference type="PANTHER" id="PTHR46796">
    <property type="entry name" value="HTH-TYPE TRANSCRIPTIONAL ACTIVATOR RHAS-RELATED"/>
    <property type="match status" value="1"/>
</dbReference>
<dbReference type="GO" id="GO:0043565">
    <property type="term" value="F:sequence-specific DNA binding"/>
    <property type="evidence" value="ECO:0007669"/>
    <property type="project" value="InterPro"/>
</dbReference>
<dbReference type="Pfam" id="PF12833">
    <property type="entry name" value="HTH_18"/>
    <property type="match status" value="1"/>
</dbReference>
<dbReference type="InterPro" id="IPR018060">
    <property type="entry name" value="HTH_AraC"/>
</dbReference>
<keyword evidence="3" id="KW-0804">Transcription</keyword>
<sequence>MREVIGREYARVDIEPPTDQPLFNEMTIHHWSNLRLSAIRSNPLGLRSLPGEPDSASQDAYFAVLLLDGRYRLRQHGREAFPQVGDWTLYDATQAHRIDCPDRFAKLLVAIPRPLLRARLPGVEHCTALRLPGEQGLAAVAGALARTAMAQAATLKADETALIAEQLQDLLVKAFAELRPARFELSASRAAALDRAKRHIESRLADPELNAARLARELGLSARYLNDLFGAENTSLMRYVRERRLARCAAELRAGPPACRNLTAVALRWGFNDMAHFSRVFKQRYACPPRDYPAGADDTF</sequence>
<gene>
    <name evidence="5" type="ORF">A1355_01390</name>
</gene>
<dbReference type="InterPro" id="IPR050204">
    <property type="entry name" value="AraC_XylS_family_regulators"/>
</dbReference>
<keyword evidence="1" id="KW-0805">Transcription regulation</keyword>
<accession>A0A177PB01</accession>
<dbReference type="GO" id="GO:0003700">
    <property type="term" value="F:DNA-binding transcription factor activity"/>
    <property type="evidence" value="ECO:0007669"/>
    <property type="project" value="InterPro"/>
</dbReference>
<evidence type="ECO:0000313" key="5">
    <source>
        <dbReference type="EMBL" id="OAI27034.1"/>
    </source>
</evidence>
<evidence type="ECO:0000256" key="1">
    <source>
        <dbReference type="ARBA" id="ARBA00023015"/>
    </source>
</evidence>
<evidence type="ECO:0000259" key="4">
    <source>
        <dbReference type="PROSITE" id="PS01124"/>
    </source>
</evidence>
<name>A0A177PB01_9GAMM</name>
<evidence type="ECO:0000313" key="6">
    <source>
        <dbReference type="Proteomes" id="UP000077628"/>
    </source>
</evidence>
<evidence type="ECO:0000256" key="3">
    <source>
        <dbReference type="ARBA" id="ARBA00023163"/>
    </source>
</evidence>
<keyword evidence="6" id="KW-1185">Reference proteome</keyword>
<dbReference type="InterPro" id="IPR035418">
    <property type="entry name" value="AraC-bd_2"/>
</dbReference>
<dbReference type="Gene3D" id="1.10.10.60">
    <property type="entry name" value="Homeodomain-like"/>
    <property type="match status" value="1"/>
</dbReference>
<dbReference type="SMART" id="SM00342">
    <property type="entry name" value="HTH_ARAC"/>
    <property type="match status" value="1"/>
</dbReference>
<proteinExistence type="predicted"/>
<comment type="caution">
    <text evidence="5">The sequence shown here is derived from an EMBL/GenBank/DDBJ whole genome shotgun (WGS) entry which is preliminary data.</text>
</comment>
<dbReference type="AlphaFoldDB" id="A0A177PB01"/>
<organism evidence="5 6">
    <name type="scientific">Methylomonas koyamae</name>
    <dbReference type="NCBI Taxonomy" id="702114"/>
    <lineage>
        <taxon>Bacteria</taxon>
        <taxon>Pseudomonadati</taxon>
        <taxon>Pseudomonadota</taxon>
        <taxon>Gammaproteobacteria</taxon>
        <taxon>Methylococcales</taxon>
        <taxon>Methylococcaceae</taxon>
        <taxon>Methylomonas</taxon>
    </lineage>
</organism>
<dbReference type="PANTHER" id="PTHR46796:SF6">
    <property type="entry name" value="ARAC SUBFAMILY"/>
    <property type="match status" value="1"/>
</dbReference>
<protein>
    <recommendedName>
        <fullName evidence="4">HTH araC/xylS-type domain-containing protein</fullName>
    </recommendedName>
</protein>
<dbReference type="SUPFAM" id="SSF46689">
    <property type="entry name" value="Homeodomain-like"/>
    <property type="match status" value="1"/>
</dbReference>
<keyword evidence="2" id="KW-0238">DNA-binding</keyword>
<feature type="domain" description="HTH araC/xylS-type" evidence="4">
    <location>
        <begin position="194"/>
        <end position="295"/>
    </location>
</feature>
<dbReference type="InterPro" id="IPR009057">
    <property type="entry name" value="Homeodomain-like_sf"/>
</dbReference>
<dbReference type="STRING" id="702114.A1355_01390"/>
<dbReference type="Proteomes" id="UP000077628">
    <property type="component" value="Unassembled WGS sequence"/>
</dbReference>
<dbReference type="PROSITE" id="PS01124">
    <property type="entry name" value="HTH_ARAC_FAMILY_2"/>
    <property type="match status" value="1"/>
</dbReference>